<organism evidence="1">
    <name type="scientific">Streptomyces clavuligerus</name>
    <dbReference type="NCBI Taxonomy" id="1901"/>
    <lineage>
        <taxon>Bacteria</taxon>
        <taxon>Bacillati</taxon>
        <taxon>Actinomycetota</taxon>
        <taxon>Actinomycetes</taxon>
        <taxon>Kitasatosporales</taxon>
        <taxon>Streptomycetaceae</taxon>
        <taxon>Streptomyces</taxon>
    </lineage>
</organism>
<evidence type="ECO:0000313" key="1">
    <source>
        <dbReference type="EMBL" id="AAQ93575.1"/>
    </source>
</evidence>
<gene>
    <name evidence="1" type="ORF">pSCL2.6.207.7</name>
</gene>
<dbReference type="EMBL" id="AH013299">
    <property type="protein sequence ID" value="AAQ93575.1"/>
    <property type="molecule type" value="Genomic_DNA"/>
</dbReference>
<protein>
    <submittedName>
        <fullName evidence="1">Uncharacterized protein</fullName>
    </submittedName>
</protein>
<keyword evidence="1" id="KW-0614">Plasmid</keyword>
<reference evidence="1" key="1">
    <citation type="journal article" date="2006" name="Can. J. Microbiol.">
        <title>Prediction and functional analysis of the replication origin of the linear plasmid pSCL2 in Streptomyces clavuligerus.</title>
        <authorList>
            <person name="Wu W."/>
            <person name="Leblanc S.K."/>
            <person name="Piktel J."/>
            <person name="Jensen S.E."/>
            <person name="Roy K.L."/>
        </authorList>
    </citation>
    <scope>NUCLEOTIDE SEQUENCE</scope>
    <source>
        <plasmid evidence="1">pSCL2</plasmid>
    </source>
</reference>
<sequence>MLIDLTLMYVKFI</sequence>
<accession>Q6TMP8</accession>
<geneLocation type="plasmid" evidence="1">
    <name>pSCL2</name>
</geneLocation>
<proteinExistence type="predicted"/>
<name>Q6TMP8_STRCL</name>